<dbReference type="PROSITE" id="PS50977">
    <property type="entry name" value="HTH_TETR_2"/>
    <property type="match status" value="1"/>
</dbReference>
<dbReference type="Proteomes" id="UP001597295">
    <property type="component" value="Unassembled WGS sequence"/>
</dbReference>
<dbReference type="InterPro" id="IPR001647">
    <property type="entry name" value="HTH_TetR"/>
</dbReference>
<dbReference type="InterPro" id="IPR009057">
    <property type="entry name" value="Homeodomain-like_sf"/>
</dbReference>
<keyword evidence="6" id="KW-1185">Reference proteome</keyword>
<accession>A0ABW5DVG2</accession>
<protein>
    <submittedName>
        <fullName evidence="5">TetR/AcrR family transcriptional regulator</fullName>
    </submittedName>
</protein>
<dbReference type="EMBL" id="JBHUIP010000016">
    <property type="protein sequence ID" value="MFD2265108.1"/>
    <property type="molecule type" value="Genomic_DNA"/>
</dbReference>
<dbReference type="SUPFAM" id="SSF48498">
    <property type="entry name" value="Tetracyclin repressor-like, C-terminal domain"/>
    <property type="match status" value="1"/>
</dbReference>
<comment type="caution">
    <text evidence="5">The sequence shown here is derived from an EMBL/GenBank/DDBJ whole genome shotgun (WGS) entry which is preliminary data.</text>
</comment>
<dbReference type="Pfam" id="PF17938">
    <property type="entry name" value="TetR_C_29"/>
    <property type="match status" value="1"/>
</dbReference>
<evidence type="ECO:0000259" key="4">
    <source>
        <dbReference type="PROSITE" id="PS50977"/>
    </source>
</evidence>
<feature type="DNA-binding region" description="H-T-H motif" evidence="2">
    <location>
        <begin position="59"/>
        <end position="78"/>
    </location>
</feature>
<dbReference type="RefSeq" id="WP_379878280.1">
    <property type="nucleotide sequence ID" value="NZ_JBHUIP010000016.1"/>
</dbReference>
<dbReference type="SUPFAM" id="SSF46689">
    <property type="entry name" value="Homeodomain-like"/>
    <property type="match status" value="1"/>
</dbReference>
<feature type="region of interest" description="Disordered" evidence="3">
    <location>
        <begin position="1"/>
        <end position="31"/>
    </location>
</feature>
<evidence type="ECO:0000256" key="2">
    <source>
        <dbReference type="PROSITE-ProRule" id="PRU00335"/>
    </source>
</evidence>
<dbReference type="PRINTS" id="PR00455">
    <property type="entry name" value="HTHTETR"/>
</dbReference>
<dbReference type="Pfam" id="PF00440">
    <property type="entry name" value="TetR_N"/>
    <property type="match status" value="1"/>
</dbReference>
<organism evidence="5 6">
    <name type="scientific">Lacibacterium aquatile</name>
    <dbReference type="NCBI Taxonomy" id="1168082"/>
    <lineage>
        <taxon>Bacteria</taxon>
        <taxon>Pseudomonadati</taxon>
        <taxon>Pseudomonadota</taxon>
        <taxon>Alphaproteobacteria</taxon>
        <taxon>Rhodospirillales</taxon>
        <taxon>Rhodospirillaceae</taxon>
    </lineage>
</organism>
<name>A0ABW5DVG2_9PROT</name>
<dbReference type="PANTHER" id="PTHR30328:SF54">
    <property type="entry name" value="HTH-TYPE TRANSCRIPTIONAL REPRESSOR SCO4008"/>
    <property type="match status" value="1"/>
</dbReference>
<reference evidence="6" key="1">
    <citation type="journal article" date="2019" name="Int. J. Syst. Evol. Microbiol.">
        <title>The Global Catalogue of Microorganisms (GCM) 10K type strain sequencing project: providing services to taxonomists for standard genome sequencing and annotation.</title>
        <authorList>
            <consortium name="The Broad Institute Genomics Platform"/>
            <consortium name="The Broad Institute Genome Sequencing Center for Infectious Disease"/>
            <person name="Wu L."/>
            <person name="Ma J."/>
        </authorList>
    </citation>
    <scope>NUCLEOTIDE SEQUENCE [LARGE SCALE GENOMIC DNA]</scope>
    <source>
        <strain evidence="6">CGMCC 1.19062</strain>
    </source>
</reference>
<dbReference type="PANTHER" id="PTHR30328">
    <property type="entry name" value="TRANSCRIPTIONAL REPRESSOR"/>
    <property type="match status" value="1"/>
</dbReference>
<evidence type="ECO:0000256" key="3">
    <source>
        <dbReference type="SAM" id="MobiDB-lite"/>
    </source>
</evidence>
<feature type="domain" description="HTH tetR-type" evidence="4">
    <location>
        <begin position="36"/>
        <end position="96"/>
    </location>
</feature>
<evidence type="ECO:0000313" key="6">
    <source>
        <dbReference type="Proteomes" id="UP001597295"/>
    </source>
</evidence>
<dbReference type="InterPro" id="IPR041474">
    <property type="entry name" value="NicS_C"/>
</dbReference>
<evidence type="ECO:0000313" key="5">
    <source>
        <dbReference type="EMBL" id="MFD2265108.1"/>
    </source>
</evidence>
<gene>
    <name evidence="5" type="ORF">ACFSM5_19555</name>
</gene>
<dbReference type="Gene3D" id="1.10.357.10">
    <property type="entry name" value="Tetracycline Repressor, domain 2"/>
    <property type="match status" value="1"/>
</dbReference>
<sequence length="234" mass="26361">MTKPIAVKPKAGPSSALPRRTQKAVPVRDKAVRDPERTSAAILAAAVQEFTEHGYGGARINEIAARADVNKRMLYHYYGGKEALYLAVLEGAYVAIRSAETRLHLADRDPVDGMRELALFTWHYFIEHPEFLSLLNTENLLKAKHLKRSARIFDLHSPLVSVIRDLLKRGADAGQFRPDADPVQVYISIAALGFFYLSNRYTLSTIFRRDLTEDKALTDWGDHIVNTVLSYLRP</sequence>
<dbReference type="InterPro" id="IPR036271">
    <property type="entry name" value="Tet_transcr_reg_TetR-rel_C_sf"/>
</dbReference>
<dbReference type="InterPro" id="IPR050109">
    <property type="entry name" value="HTH-type_TetR-like_transc_reg"/>
</dbReference>
<keyword evidence="1 2" id="KW-0238">DNA-binding</keyword>
<proteinExistence type="predicted"/>
<evidence type="ECO:0000256" key="1">
    <source>
        <dbReference type="ARBA" id="ARBA00023125"/>
    </source>
</evidence>